<name>A0A1Y6CK28_9BACT</name>
<accession>A0A1Y6CK28</accession>
<evidence type="ECO:0008006" key="4">
    <source>
        <dbReference type="Google" id="ProtNLM"/>
    </source>
</evidence>
<evidence type="ECO:0000313" key="2">
    <source>
        <dbReference type="EMBL" id="SMF58698.1"/>
    </source>
</evidence>
<reference evidence="3" key="1">
    <citation type="submission" date="2017-04" db="EMBL/GenBank/DDBJ databases">
        <authorList>
            <person name="Varghese N."/>
            <person name="Submissions S."/>
        </authorList>
    </citation>
    <scope>NUCLEOTIDE SEQUENCE [LARGE SCALE GENOMIC DNA]</scope>
    <source>
        <strain evidence="3">RKEM611</strain>
    </source>
</reference>
<dbReference type="Proteomes" id="UP000192907">
    <property type="component" value="Unassembled WGS sequence"/>
</dbReference>
<sequence length="234" mass="26258">MSFTYLKTSVVFALYILMTSCGSEVTNDFDTVAIECGEEAEQDVNYGVFEEANGGRSKSDSMLVFREQDQIWERSDSLLTSKGCVKVLPNERLFVRKLGTTQGAYVESSDQDFKVMSLQNITLPTVSSGICEGEFLDDDGSLELNIDLQTSSDFAYLDLQRFHLSLFIDGTLSQEWSNLIYTQLAGLKVDTSSRNSSKYKVRLVIRESNLLRDEPVSDVSCEFEKSTAVIPIFF</sequence>
<feature type="signal peptide" evidence="1">
    <location>
        <begin position="1"/>
        <end position="23"/>
    </location>
</feature>
<dbReference type="AlphaFoldDB" id="A0A1Y6CK28"/>
<gene>
    <name evidence="2" type="ORF">SAMN06296036_119131</name>
</gene>
<organism evidence="2 3">
    <name type="scientific">Pseudobacteriovorax antillogorgiicola</name>
    <dbReference type="NCBI Taxonomy" id="1513793"/>
    <lineage>
        <taxon>Bacteria</taxon>
        <taxon>Pseudomonadati</taxon>
        <taxon>Bdellovibrionota</taxon>
        <taxon>Oligoflexia</taxon>
        <taxon>Oligoflexales</taxon>
        <taxon>Pseudobacteriovoracaceae</taxon>
        <taxon>Pseudobacteriovorax</taxon>
    </lineage>
</organism>
<proteinExistence type="predicted"/>
<dbReference type="EMBL" id="FWZT01000019">
    <property type="protein sequence ID" value="SMF58698.1"/>
    <property type="molecule type" value="Genomic_DNA"/>
</dbReference>
<keyword evidence="3" id="KW-1185">Reference proteome</keyword>
<evidence type="ECO:0000313" key="3">
    <source>
        <dbReference type="Proteomes" id="UP000192907"/>
    </source>
</evidence>
<evidence type="ECO:0000256" key="1">
    <source>
        <dbReference type="SAM" id="SignalP"/>
    </source>
</evidence>
<keyword evidence="1" id="KW-0732">Signal</keyword>
<dbReference type="RefSeq" id="WP_132322741.1">
    <property type="nucleotide sequence ID" value="NZ_FWZT01000019.1"/>
</dbReference>
<protein>
    <recommendedName>
        <fullName evidence="4">Lipoprotein</fullName>
    </recommendedName>
</protein>
<feature type="chain" id="PRO_5012441517" description="Lipoprotein" evidence="1">
    <location>
        <begin position="24"/>
        <end position="234"/>
    </location>
</feature>
<dbReference type="PROSITE" id="PS51257">
    <property type="entry name" value="PROKAR_LIPOPROTEIN"/>
    <property type="match status" value="1"/>
</dbReference>